<reference evidence="3" key="1">
    <citation type="submission" date="2020-10" db="EMBL/GenBank/DDBJ databases">
        <authorList>
            <person name="Han B."/>
            <person name="Lu T."/>
            <person name="Zhao Q."/>
            <person name="Huang X."/>
            <person name="Zhao Y."/>
        </authorList>
    </citation>
    <scope>NUCLEOTIDE SEQUENCE</scope>
</reference>
<evidence type="ECO:0000313" key="3">
    <source>
        <dbReference type="EMBL" id="CAD6236399.1"/>
    </source>
</evidence>
<dbReference type="OrthoDB" id="642536at2759"/>
<comment type="caution">
    <text evidence="3">The sequence shown here is derived from an EMBL/GenBank/DDBJ whole genome shotgun (WGS) entry which is preliminary data.</text>
</comment>
<name>A0A811P5Q8_9POAL</name>
<dbReference type="PANTHER" id="PTHR33110:SF71">
    <property type="entry name" value="F-BOX_KELCH-REPEAT PROTEIN"/>
    <property type="match status" value="1"/>
</dbReference>
<proteinExistence type="predicted"/>
<evidence type="ECO:0000313" key="4">
    <source>
        <dbReference type="Proteomes" id="UP000604825"/>
    </source>
</evidence>
<feature type="region of interest" description="Disordered" evidence="1">
    <location>
        <begin position="1"/>
        <end position="29"/>
    </location>
</feature>
<gene>
    <name evidence="3" type="ORF">NCGR_LOCUS24306</name>
</gene>
<keyword evidence="4" id="KW-1185">Reference proteome</keyword>
<dbReference type="PANTHER" id="PTHR33110">
    <property type="entry name" value="F-BOX/KELCH-REPEAT PROTEIN-RELATED"/>
    <property type="match status" value="1"/>
</dbReference>
<evidence type="ECO:0000256" key="1">
    <source>
        <dbReference type="SAM" id="MobiDB-lite"/>
    </source>
</evidence>
<dbReference type="EMBL" id="CAJGYO010000006">
    <property type="protein sequence ID" value="CAD6236399.1"/>
    <property type="molecule type" value="Genomic_DNA"/>
</dbReference>
<dbReference type="AlphaFoldDB" id="A0A811P5Q8"/>
<sequence length="494" mass="54494">MSLNEPFPPETTGPPPPKRPNAGTGDDDGIDGVACTALCSYFPRFTRKPRPVKLWKSTRKAESPIPRRVTSWRPRWTSSASWSTISTRSRLPDTARIGAVCRAWRRAVANLHPPLPPQIPWLLLPDFKLCSLSSDGATAAAHRLPQPDAGGVVPICMGSTYDGRVILLKEESCFLLNPLSGATNRLPDLRLAGPSKWFPGAGTFVNAASNPIKPSPPRKVVMSCPPDSSSACIMAGISGLGLSCRFEPLLEELARPYHATPATHHATFFLCRPGDAMWSVTTSLRMWSKSDIVFHNGKLYLFSRNTFPHICACDVGEDDGTLKVTRAEMLPGPRLRGAGAGAIASGSSKFVFYLVESRGKLLLVQRDFRERRTHAVAVFAMDESRGRPEWARIESLDGEIVFLSANSSMSVPSSWYRGARGDRIYFSQEMYMTLDGCTRRRDCPYQHYKVFDMRTRTAETLCMGTAPDHEAWCTGPTRQCKLVGGSLLHLQFFG</sequence>
<dbReference type="Proteomes" id="UP000604825">
    <property type="component" value="Unassembled WGS sequence"/>
</dbReference>
<accession>A0A811P5Q8</accession>
<evidence type="ECO:0000259" key="2">
    <source>
        <dbReference type="Pfam" id="PF03478"/>
    </source>
</evidence>
<feature type="compositionally biased region" description="Pro residues" evidence="1">
    <location>
        <begin position="1"/>
        <end position="19"/>
    </location>
</feature>
<feature type="domain" description="KIB1-4 beta-propeller" evidence="2">
    <location>
        <begin position="153"/>
        <end position="439"/>
    </location>
</feature>
<dbReference type="InterPro" id="IPR005174">
    <property type="entry name" value="KIB1-4_b-propeller"/>
</dbReference>
<protein>
    <recommendedName>
        <fullName evidence="2">KIB1-4 beta-propeller domain-containing protein</fullName>
    </recommendedName>
</protein>
<dbReference type="Pfam" id="PF03478">
    <property type="entry name" value="Beta-prop_KIB1-4"/>
    <property type="match status" value="1"/>
</dbReference>
<organism evidence="3 4">
    <name type="scientific">Miscanthus lutarioriparius</name>
    <dbReference type="NCBI Taxonomy" id="422564"/>
    <lineage>
        <taxon>Eukaryota</taxon>
        <taxon>Viridiplantae</taxon>
        <taxon>Streptophyta</taxon>
        <taxon>Embryophyta</taxon>
        <taxon>Tracheophyta</taxon>
        <taxon>Spermatophyta</taxon>
        <taxon>Magnoliopsida</taxon>
        <taxon>Liliopsida</taxon>
        <taxon>Poales</taxon>
        <taxon>Poaceae</taxon>
        <taxon>PACMAD clade</taxon>
        <taxon>Panicoideae</taxon>
        <taxon>Andropogonodae</taxon>
        <taxon>Andropogoneae</taxon>
        <taxon>Saccharinae</taxon>
        <taxon>Miscanthus</taxon>
    </lineage>
</organism>